<dbReference type="InterPro" id="IPR036908">
    <property type="entry name" value="RlpA-like_sf"/>
</dbReference>
<evidence type="ECO:0000313" key="5">
    <source>
        <dbReference type="EMBL" id="KAH8692343.1"/>
    </source>
</evidence>
<dbReference type="InterPro" id="IPR010829">
    <property type="entry name" value="Cerato-platanin"/>
</dbReference>
<organism evidence="5 6">
    <name type="scientific">Talaromyces proteolyticus</name>
    <dbReference type="NCBI Taxonomy" id="1131652"/>
    <lineage>
        <taxon>Eukaryota</taxon>
        <taxon>Fungi</taxon>
        <taxon>Dikarya</taxon>
        <taxon>Ascomycota</taxon>
        <taxon>Pezizomycotina</taxon>
        <taxon>Eurotiomycetes</taxon>
        <taxon>Eurotiomycetidae</taxon>
        <taxon>Eurotiales</taxon>
        <taxon>Trichocomaceae</taxon>
        <taxon>Talaromyces</taxon>
        <taxon>Talaromyces sect. Bacilispori</taxon>
    </lineage>
</organism>
<evidence type="ECO:0000256" key="1">
    <source>
        <dbReference type="ARBA" id="ARBA00004613"/>
    </source>
</evidence>
<protein>
    <submittedName>
        <fullName evidence="5">Allergenic cerato-platanin Asp F13</fullName>
    </submittedName>
</protein>
<proteinExistence type="inferred from homology"/>
<feature type="chain" id="PRO_5042255857" evidence="4">
    <location>
        <begin position="23"/>
        <end position="147"/>
    </location>
</feature>
<comment type="subcellular location">
    <subcellularLocation>
        <location evidence="1">Secreted</location>
    </subcellularLocation>
</comment>
<dbReference type="RefSeq" id="XP_046068340.1">
    <property type="nucleotide sequence ID" value="XM_046211859.1"/>
</dbReference>
<gene>
    <name evidence="5" type="ORF">BGW36DRAFT_303240</name>
</gene>
<dbReference type="Proteomes" id="UP001201262">
    <property type="component" value="Unassembled WGS sequence"/>
</dbReference>
<dbReference type="Gene3D" id="2.40.40.10">
    <property type="entry name" value="RlpA-like domain"/>
    <property type="match status" value="1"/>
</dbReference>
<evidence type="ECO:0000256" key="3">
    <source>
        <dbReference type="ARBA" id="ARBA00022525"/>
    </source>
</evidence>
<dbReference type="AlphaFoldDB" id="A0AAD4KHB1"/>
<keyword evidence="4" id="KW-0732">Signal</keyword>
<name>A0AAD4KHB1_9EURO</name>
<keyword evidence="3" id="KW-0964">Secreted</keyword>
<evidence type="ECO:0000256" key="2">
    <source>
        <dbReference type="ARBA" id="ARBA00010421"/>
    </source>
</evidence>
<dbReference type="SUPFAM" id="SSF50685">
    <property type="entry name" value="Barwin-like endoglucanases"/>
    <property type="match status" value="1"/>
</dbReference>
<evidence type="ECO:0000256" key="4">
    <source>
        <dbReference type="SAM" id="SignalP"/>
    </source>
</evidence>
<feature type="signal peptide" evidence="4">
    <location>
        <begin position="1"/>
        <end position="22"/>
    </location>
</feature>
<dbReference type="EMBL" id="JAJTJA010000011">
    <property type="protein sequence ID" value="KAH8692343.1"/>
    <property type="molecule type" value="Genomic_DNA"/>
</dbReference>
<dbReference type="GO" id="GO:0005576">
    <property type="term" value="C:extracellular region"/>
    <property type="evidence" value="ECO:0007669"/>
    <property type="project" value="UniProtKB-SubCell"/>
</dbReference>
<keyword evidence="6" id="KW-1185">Reference proteome</keyword>
<sequence length="147" mass="15679">MNSLTYIFPLITILSLSSFTFAAKSTSIATFDTSYDDTSLSLSTVTCSNGENGLMTKNYNTIADLPTPNVAGSPTVKAWNDPNCGACYALTYNNKTVNVLAIDSAIGEFNVALKVLNDLTNGHGQEFGNVEVVYEQVQATKCGMPAK</sequence>
<comment type="caution">
    <text evidence="5">The sequence shown here is derived from an EMBL/GenBank/DDBJ whole genome shotgun (WGS) entry which is preliminary data.</text>
</comment>
<evidence type="ECO:0000313" key="6">
    <source>
        <dbReference type="Proteomes" id="UP001201262"/>
    </source>
</evidence>
<reference evidence="5" key="1">
    <citation type="submission" date="2021-12" db="EMBL/GenBank/DDBJ databases">
        <title>Convergent genome expansion in fungi linked to evolution of root-endophyte symbiosis.</title>
        <authorList>
            <consortium name="DOE Joint Genome Institute"/>
            <person name="Ke Y.-H."/>
            <person name="Bonito G."/>
            <person name="Liao H.-L."/>
            <person name="Looney B."/>
            <person name="Rojas-Flechas A."/>
            <person name="Nash J."/>
            <person name="Hameed K."/>
            <person name="Schadt C."/>
            <person name="Martin F."/>
            <person name="Crous P.W."/>
            <person name="Miettinen O."/>
            <person name="Magnuson J.K."/>
            <person name="Labbe J."/>
            <person name="Jacobson D."/>
            <person name="Doktycz M.J."/>
            <person name="Veneault-Fourrey C."/>
            <person name="Kuo A."/>
            <person name="Mondo S."/>
            <person name="Calhoun S."/>
            <person name="Riley R."/>
            <person name="Ohm R."/>
            <person name="LaButti K."/>
            <person name="Andreopoulos B."/>
            <person name="Pangilinan J."/>
            <person name="Nolan M."/>
            <person name="Tritt A."/>
            <person name="Clum A."/>
            <person name="Lipzen A."/>
            <person name="Daum C."/>
            <person name="Barry K."/>
            <person name="Grigoriev I.V."/>
            <person name="Vilgalys R."/>
        </authorList>
    </citation>
    <scope>NUCLEOTIDE SEQUENCE</scope>
    <source>
        <strain evidence="5">PMI_201</strain>
    </source>
</reference>
<dbReference type="CDD" id="cd22778">
    <property type="entry name" value="DPBB_CEPL-like"/>
    <property type="match status" value="1"/>
</dbReference>
<comment type="similarity">
    <text evidence="2">Belongs to the cerato-platanin family.</text>
</comment>
<dbReference type="GeneID" id="70242146"/>
<dbReference type="Pfam" id="PF07249">
    <property type="entry name" value="Cerato-platanin"/>
    <property type="match status" value="1"/>
</dbReference>
<accession>A0AAD4KHB1</accession>